<dbReference type="Proteomes" id="UP001596065">
    <property type="component" value="Unassembled WGS sequence"/>
</dbReference>
<dbReference type="InterPro" id="IPR036513">
    <property type="entry name" value="STAS_dom_sf"/>
</dbReference>
<dbReference type="EMBL" id="JBHSOE010000012">
    <property type="protein sequence ID" value="MFC5655858.1"/>
    <property type="molecule type" value="Genomic_DNA"/>
</dbReference>
<dbReference type="PROSITE" id="PS50801">
    <property type="entry name" value="STAS"/>
    <property type="match status" value="1"/>
</dbReference>
<evidence type="ECO:0000259" key="3">
    <source>
        <dbReference type="PROSITE" id="PS50801"/>
    </source>
</evidence>
<dbReference type="PANTHER" id="PTHR33495">
    <property type="entry name" value="ANTI-SIGMA FACTOR ANTAGONIST TM_1081-RELATED-RELATED"/>
    <property type="match status" value="1"/>
</dbReference>
<organism evidence="4 5">
    <name type="scientific">Streptomyces nogalater</name>
    <dbReference type="NCBI Taxonomy" id="38314"/>
    <lineage>
        <taxon>Bacteria</taxon>
        <taxon>Bacillati</taxon>
        <taxon>Actinomycetota</taxon>
        <taxon>Actinomycetes</taxon>
        <taxon>Kitasatosporales</taxon>
        <taxon>Streptomycetaceae</taxon>
        <taxon>Streptomyces</taxon>
    </lineage>
</organism>
<proteinExistence type="inferred from homology"/>
<comment type="caution">
    <text evidence="4">The sequence shown here is derived from an EMBL/GenBank/DDBJ whole genome shotgun (WGS) entry which is preliminary data.</text>
</comment>
<dbReference type="CDD" id="cd07043">
    <property type="entry name" value="STAS_anti-anti-sigma_factors"/>
    <property type="match status" value="1"/>
</dbReference>
<dbReference type="InterPro" id="IPR003658">
    <property type="entry name" value="Anti-sigma_ant"/>
</dbReference>
<comment type="similarity">
    <text evidence="1 2">Belongs to the anti-sigma-factor antagonist family.</text>
</comment>
<protein>
    <recommendedName>
        <fullName evidence="2">Anti-sigma factor antagonist</fullName>
    </recommendedName>
</protein>
<dbReference type="PANTHER" id="PTHR33495:SF2">
    <property type="entry name" value="ANTI-SIGMA FACTOR ANTAGONIST TM_1081-RELATED"/>
    <property type="match status" value="1"/>
</dbReference>
<reference evidence="5" key="1">
    <citation type="journal article" date="2019" name="Int. J. Syst. Evol. Microbiol.">
        <title>The Global Catalogue of Microorganisms (GCM) 10K type strain sequencing project: providing services to taxonomists for standard genome sequencing and annotation.</title>
        <authorList>
            <consortium name="The Broad Institute Genomics Platform"/>
            <consortium name="The Broad Institute Genome Sequencing Center for Infectious Disease"/>
            <person name="Wu L."/>
            <person name="Ma J."/>
        </authorList>
    </citation>
    <scope>NUCLEOTIDE SEQUENCE [LARGE SCALE GENOMIC DNA]</scope>
    <source>
        <strain evidence="5">KCTC 5701</strain>
    </source>
</reference>
<evidence type="ECO:0000313" key="5">
    <source>
        <dbReference type="Proteomes" id="UP001596065"/>
    </source>
</evidence>
<dbReference type="Gene3D" id="3.30.750.24">
    <property type="entry name" value="STAS domain"/>
    <property type="match status" value="1"/>
</dbReference>
<evidence type="ECO:0000256" key="1">
    <source>
        <dbReference type="ARBA" id="ARBA00009013"/>
    </source>
</evidence>
<keyword evidence="5" id="KW-1185">Reference proteome</keyword>
<evidence type="ECO:0000256" key="2">
    <source>
        <dbReference type="RuleBase" id="RU003749"/>
    </source>
</evidence>
<gene>
    <name evidence="4" type="ORF">ACFP3J_10205</name>
</gene>
<dbReference type="SUPFAM" id="SSF52091">
    <property type="entry name" value="SpoIIaa-like"/>
    <property type="match status" value="1"/>
</dbReference>
<dbReference type="InterPro" id="IPR002645">
    <property type="entry name" value="STAS_dom"/>
</dbReference>
<dbReference type="NCBIfam" id="TIGR00377">
    <property type="entry name" value="ant_ant_sig"/>
    <property type="match status" value="1"/>
</dbReference>
<feature type="domain" description="STAS" evidence="3">
    <location>
        <begin position="12"/>
        <end position="120"/>
    </location>
</feature>
<name>A0ABW0WCB0_STRNO</name>
<dbReference type="RefSeq" id="WP_344347608.1">
    <property type="nucleotide sequence ID" value="NZ_BAAASM010000010.1"/>
</dbReference>
<dbReference type="Pfam" id="PF01740">
    <property type="entry name" value="STAS"/>
    <property type="match status" value="1"/>
</dbReference>
<sequence length="120" mass="12724">MEIEKGHRPEPLEVVSTAADGVSVVTVSGEIDHTSVDPLVQALDTGALGTRPRVVIDMRDVTFMDSSGINVLLAARLDLASTGGWLRLAGPRDSVMRTLEIVGVDTLIPCYPSLREALAA</sequence>
<accession>A0ABW0WCB0</accession>
<evidence type="ECO:0000313" key="4">
    <source>
        <dbReference type="EMBL" id="MFC5655858.1"/>
    </source>
</evidence>